<proteinExistence type="predicted"/>
<dbReference type="PANTHER" id="PTHR33129:SF1">
    <property type="entry name" value="ATP-BINDING PROTEIN"/>
    <property type="match status" value="1"/>
</dbReference>
<name>A0A8H3X3W8_GIGMA</name>
<keyword evidence="3" id="KW-1185">Reference proteome</keyword>
<protein>
    <submittedName>
        <fullName evidence="2">RxLR effector candidate protein</fullName>
    </submittedName>
</protein>
<dbReference type="InterPro" id="IPR052980">
    <property type="entry name" value="Crinkler_effector"/>
</dbReference>
<dbReference type="PANTHER" id="PTHR33129">
    <property type="entry name" value="PROTEIN KINASE DOMAIN-CONTAINING PROTEIN-RELATED"/>
    <property type="match status" value="1"/>
</dbReference>
<accession>A0A8H3X3W8</accession>
<feature type="region of interest" description="Disordered" evidence="1">
    <location>
        <begin position="616"/>
        <end position="645"/>
    </location>
</feature>
<gene>
    <name evidence="2" type="ORF">F8M41_008729</name>
</gene>
<organism evidence="2 3">
    <name type="scientific">Gigaspora margarita</name>
    <dbReference type="NCBI Taxonomy" id="4874"/>
    <lineage>
        <taxon>Eukaryota</taxon>
        <taxon>Fungi</taxon>
        <taxon>Fungi incertae sedis</taxon>
        <taxon>Mucoromycota</taxon>
        <taxon>Glomeromycotina</taxon>
        <taxon>Glomeromycetes</taxon>
        <taxon>Diversisporales</taxon>
        <taxon>Gigasporaceae</taxon>
        <taxon>Gigaspora</taxon>
    </lineage>
</organism>
<dbReference type="OrthoDB" id="2448891at2759"/>
<dbReference type="AlphaFoldDB" id="A0A8H3X3W8"/>
<sequence length="645" mass="74944">MDMKTQTMSTDTGTNLQHGCMNVRHIHTYNNDWLVDTERSKKGFKKYWENVIEKQKAISVKENIPPPLICSNCNKVITAELDIIKFWKELPNAKIAFPLPEDIEESDLEDLKHFSIIENNEIYFEQGIVCDLDGRLYINGESSNMQLPSKLMENFGGMLCLPDNIFFLGNEVYGSKLLIRRCYLQLLNIVIESRQKGGPAKSGCAITGTPGTGKLYFGFYLLFYLHYKYPNATIVWYCNENICYQFVPDGNVLEGDIYQFGIALRNRDNFLLMDAADLKFQYKAYKVLFTLPKAESPNDPCNWPGFTKFYMPIWDQEEITTLWALQYKNARNYKNEEFTFDLLETLLEKWGPIPRSVLSKWDDDTYQKEYQQLINEANFDNCVNSIDKSGMPTGSISGRLVHIHTDPTFTSAIYRFASPLVFNKLVEEYETKTRRSARDLIMCSHEFPKFAGFRGNIFEDFAHKELQRGGKFRIRCLNNDSSEIAEIDIKELECNWFMSLNKARKGSYNRPISKTFASIDSFSLNDETLVLYQMTVSQDHGIKLKGLKDVNRFLPWRKEIKNIDMFFVVPPEIFETFPQQKFKTAKDENYRGGIPEWANGITQYALEINLGIKKQQRSEENLKKTKKRQSDENNASLVKTNKRKR</sequence>
<evidence type="ECO:0000313" key="3">
    <source>
        <dbReference type="Proteomes" id="UP000439903"/>
    </source>
</evidence>
<dbReference type="Proteomes" id="UP000439903">
    <property type="component" value="Unassembled WGS sequence"/>
</dbReference>
<reference evidence="2 3" key="1">
    <citation type="journal article" date="2019" name="Environ. Microbiol.">
        <title>At the nexus of three kingdoms: the genome of the mycorrhizal fungus Gigaspora margarita provides insights into plant, endobacterial and fungal interactions.</title>
        <authorList>
            <person name="Venice F."/>
            <person name="Ghignone S."/>
            <person name="Salvioli di Fossalunga A."/>
            <person name="Amselem J."/>
            <person name="Novero M."/>
            <person name="Xianan X."/>
            <person name="Sedzielewska Toro K."/>
            <person name="Morin E."/>
            <person name="Lipzen A."/>
            <person name="Grigoriev I.V."/>
            <person name="Henrissat B."/>
            <person name="Martin F.M."/>
            <person name="Bonfante P."/>
        </authorList>
    </citation>
    <scope>NUCLEOTIDE SEQUENCE [LARGE SCALE GENOMIC DNA]</scope>
    <source>
        <strain evidence="2 3">BEG34</strain>
    </source>
</reference>
<evidence type="ECO:0000256" key="1">
    <source>
        <dbReference type="SAM" id="MobiDB-lite"/>
    </source>
</evidence>
<dbReference type="EMBL" id="WTPW01001923">
    <property type="protein sequence ID" value="KAF0407928.1"/>
    <property type="molecule type" value="Genomic_DNA"/>
</dbReference>
<comment type="caution">
    <text evidence="2">The sequence shown here is derived from an EMBL/GenBank/DDBJ whole genome shotgun (WGS) entry which is preliminary data.</text>
</comment>
<feature type="compositionally biased region" description="Basic and acidic residues" evidence="1">
    <location>
        <begin position="616"/>
        <end position="631"/>
    </location>
</feature>
<evidence type="ECO:0000313" key="2">
    <source>
        <dbReference type="EMBL" id="KAF0407928.1"/>
    </source>
</evidence>